<keyword evidence="6" id="KW-1185">Reference proteome</keyword>
<dbReference type="InterPro" id="IPR012340">
    <property type="entry name" value="NA-bd_OB-fold"/>
</dbReference>
<dbReference type="VEuPathDB" id="MicrosporidiaDB:DI09_5p190"/>
<dbReference type="GO" id="GO:0006367">
    <property type="term" value="P:transcription initiation at RNA polymerase II promoter"/>
    <property type="evidence" value="ECO:0007669"/>
    <property type="project" value="TreeGrafter"/>
</dbReference>
<evidence type="ECO:0000256" key="2">
    <source>
        <dbReference type="ARBA" id="ARBA00022478"/>
    </source>
</evidence>
<evidence type="ECO:0000313" key="6">
    <source>
        <dbReference type="Proteomes" id="UP000029725"/>
    </source>
</evidence>
<dbReference type="InterPro" id="IPR003029">
    <property type="entry name" value="S1_domain"/>
</dbReference>
<dbReference type="GO" id="GO:0060213">
    <property type="term" value="P:positive regulation of nuclear-transcribed mRNA poly(A) tail shortening"/>
    <property type="evidence" value="ECO:0007669"/>
    <property type="project" value="TreeGrafter"/>
</dbReference>
<dbReference type="Gene3D" id="2.40.50.140">
    <property type="entry name" value="Nucleic acid-binding proteins"/>
    <property type="match status" value="1"/>
</dbReference>
<dbReference type="GO" id="GO:0000932">
    <property type="term" value="C:P-body"/>
    <property type="evidence" value="ECO:0007669"/>
    <property type="project" value="TreeGrafter"/>
</dbReference>
<dbReference type="Gene3D" id="3.30.1490.120">
    <property type="entry name" value="RNA polymerase Rpb7-like, N-terminal domain"/>
    <property type="match status" value="1"/>
</dbReference>
<gene>
    <name evidence="5" type="ORF">DI09_5p190</name>
</gene>
<dbReference type="GO" id="GO:0045948">
    <property type="term" value="P:positive regulation of translational initiation"/>
    <property type="evidence" value="ECO:0007669"/>
    <property type="project" value="TreeGrafter"/>
</dbReference>
<keyword evidence="2" id="KW-0240">DNA-directed RNA polymerase</keyword>
<dbReference type="GO" id="GO:0005665">
    <property type="term" value="C:RNA polymerase II, core complex"/>
    <property type="evidence" value="ECO:0007669"/>
    <property type="project" value="TreeGrafter"/>
</dbReference>
<reference evidence="5 6" key="1">
    <citation type="submission" date="2014-04" db="EMBL/GenBank/DDBJ databases">
        <title>A new species of microsporidia sheds light on the evolution of extreme parasitism.</title>
        <authorList>
            <person name="Haag K.L."/>
            <person name="James T.Y."/>
            <person name="Larsson R."/>
            <person name="Schaer T.M."/>
            <person name="Refardt D."/>
            <person name="Pombert J.-F."/>
            <person name="Ebert D."/>
        </authorList>
    </citation>
    <scope>NUCLEOTIDE SEQUENCE [LARGE SCALE GENOMIC DNA]</scope>
    <source>
        <strain evidence="5 6">UGP3</strain>
        <tissue evidence="5">Spores</tissue>
    </source>
</reference>
<comment type="caution">
    <text evidence="5">The sequence shown here is derived from an EMBL/GenBank/DDBJ whole genome shotgun (WGS) entry which is preliminary data.</text>
</comment>
<comment type="subcellular location">
    <subcellularLocation>
        <location evidence="1">Nucleus</location>
    </subcellularLocation>
</comment>
<dbReference type="HOGENOM" id="CLU_085878_2_0_1"/>
<dbReference type="SUPFAM" id="SSF50249">
    <property type="entry name" value="Nucleic acid-binding proteins"/>
    <property type="match status" value="1"/>
</dbReference>
<dbReference type="CDD" id="cd04462">
    <property type="entry name" value="S1_RNAPII_Rpb7"/>
    <property type="match status" value="1"/>
</dbReference>
<organism evidence="5 6">
    <name type="scientific">Mitosporidium daphniae</name>
    <dbReference type="NCBI Taxonomy" id="1485682"/>
    <lineage>
        <taxon>Eukaryota</taxon>
        <taxon>Fungi</taxon>
        <taxon>Fungi incertae sedis</taxon>
        <taxon>Microsporidia</taxon>
        <taxon>Mitosporidium</taxon>
    </lineage>
</organism>
<dbReference type="RefSeq" id="XP_013237099.1">
    <property type="nucleotide sequence ID" value="XM_013381645.1"/>
</dbReference>
<evidence type="ECO:0000256" key="1">
    <source>
        <dbReference type="ARBA" id="ARBA00004123"/>
    </source>
</evidence>
<keyword evidence="3" id="KW-0804">Transcription</keyword>
<dbReference type="FunFam" id="2.40.50.140:FF:000043">
    <property type="entry name" value="DNA-directed RNA polymerase II subunit RPB7"/>
    <property type="match status" value="1"/>
</dbReference>
<feature type="domain" description="S1 motif" evidence="4">
    <location>
        <begin position="85"/>
        <end position="164"/>
    </location>
</feature>
<dbReference type="GeneID" id="25260414"/>
<dbReference type="Proteomes" id="UP000029725">
    <property type="component" value="Unassembled WGS sequence"/>
</dbReference>
<dbReference type="AlphaFoldDB" id="A0A098VNL6"/>
<sequence>MQQMELTHRVSISPEFFGPGLMEEVQRRLRTEHPNCVINPYHLPSPSPLGYIVAVLSITSISRGVLVPTFGHADFDISYRAIVLKPFKGEVVDAIVASVTKMGFFAETGPLQIFVSAHLIPPDLSFDANSLPACFISEDQSQRISPEDLIRLKIVGLKLDATEIFAIGTIKEDYLGWIG</sequence>
<dbReference type="InterPro" id="IPR036898">
    <property type="entry name" value="RNA_pol_Rpb7-like_N_sf"/>
</dbReference>
<name>A0A098VNL6_9MICR</name>
<accession>A0A098VNL6</accession>
<dbReference type="GO" id="GO:0031369">
    <property type="term" value="F:translation initiation factor binding"/>
    <property type="evidence" value="ECO:0007669"/>
    <property type="project" value="TreeGrafter"/>
</dbReference>
<evidence type="ECO:0000256" key="3">
    <source>
        <dbReference type="ARBA" id="ARBA00023163"/>
    </source>
</evidence>
<dbReference type="PANTHER" id="PTHR12709">
    <property type="entry name" value="DNA-DIRECTED RNA POLYMERASE II, III"/>
    <property type="match status" value="1"/>
</dbReference>
<dbReference type="Pfam" id="PF00575">
    <property type="entry name" value="S1"/>
    <property type="match status" value="1"/>
</dbReference>
<proteinExistence type="predicted"/>
<evidence type="ECO:0000259" key="4">
    <source>
        <dbReference type="Pfam" id="PF00575"/>
    </source>
</evidence>
<dbReference type="PANTHER" id="PTHR12709:SF4">
    <property type="entry name" value="DNA-DIRECTED RNA POLYMERASE II SUBUNIT RPB7"/>
    <property type="match status" value="1"/>
</dbReference>
<dbReference type="EMBL" id="JMKJ01000555">
    <property type="protein sequence ID" value="KGG50672.1"/>
    <property type="molecule type" value="Genomic_DNA"/>
</dbReference>
<dbReference type="OrthoDB" id="1162399at2759"/>
<evidence type="ECO:0000313" key="5">
    <source>
        <dbReference type="EMBL" id="KGG50672.1"/>
    </source>
</evidence>
<dbReference type="SUPFAM" id="SSF88798">
    <property type="entry name" value="N-terminal, heterodimerisation domain of RBP7 (RpoE)"/>
    <property type="match status" value="1"/>
</dbReference>
<dbReference type="InterPro" id="IPR045113">
    <property type="entry name" value="Rpb7-like"/>
</dbReference>
<dbReference type="GO" id="GO:0003727">
    <property type="term" value="F:single-stranded RNA binding"/>
    <property type="evidence" value="ECO:0007669"/>
    <property type="project" value="TreeGrafter"/>
</dbReference>
<protein>
    <recommendedName>
        <fullName evidence="4">S1 motif domain-containing protein</fullName>
    </recommendedName>
</protein>
<dbReference type="GO" id="GO:0003697">
    <property type="term" value="F:single-stranded DNA binding"/>
    <property type="evidence" value="ECO:0007669"/>
    <property type="project" value="TreeGrafter"/>
</dbReference>